<evidence type="ECO:0000256" key="1">
    <source>
        <dbReference type="PROSITE-ProRule" id="PRU00723"/>
    </source>
</evidence>
<feature type="compositionally biased region" description="Pro residues" evidence="2">
    <location>
        <begin position="107"/>
        <end position="142"/>
    </location>
</feature>
<dbReference type="Gene3D" id="4.10.1000.10">
    <property type="entry name" value="Zinc finger, CCCH-type"/>
    <property type="match status" value="1"/>
</dbReference>
<feature type="region of interest" description="Disordered" evidence="2">
    <location>
        <begin position="950"/>
        <end position="1006"/>
    </location>
</feature>
<feature type="compositionally biased region" description="Polar residues" evidence="2">
    <location>
        <begin position="330"/>
        <end position="343"/>
    </location>
</feature>
<feature type="region of interest" description="Disordered" evidence="2">
    <location>
        <begin position="250"/>
        <end position="558"/>
    </location>
</feature>
<feature type="compositionally biased region" description="Basic residues" evidence="2">
    <location>
        <begin position="474"/>
        <end position="537"/>
    </location>
</feature>
<keyword evidence="1" id="KW-0479">Metal-binding</keyword>
<feature type="region of interest" description="Disordered" evidence="2">
    <location>
        <begin position="779"/>
        <end position="807"/>
    </location>
</feature>
<dbReference type="PANTHER" id="PTHR36886:SF7">
    <property type="entry name" value="EXPRESSED PROTEIN"/>
    <property type="match status" value="1"/>
</dbReference>
<feature type="region of interest" description="Disordered" evidence="2">
    <location>
        <begin position="855"/>
        <end position="874"/>
    </location>
</feature>
<feature type="zinc finger region" description="C3H1-type" evidence="1">
    <location>
        <begin position="557"/>
        <end position="584"/>
    </location>
</feature>
<dbReference type="Proteomes" id="UP001632038">
    <property type="component" value="Unassembled WGS sequence"/>
</dbReference>
<comment type="caution">
    <text evidence="4">The sequence shown here is derived from an EMBL/GenBank/DDBJ whole genome shotgun (WGS) entry which is preliminary data.</text>
</comment>
<dbReference type="PROSITE" id="PS50103">
    <property type="entry name" value="ZF_C3H1"/>
    <property type="match status" value="1"/>
</dbReference>
<feature type="compositionally biased region" description="Polar residues" evidence="2">
    <location>
        <begin position="411"/>
        <end position="420"/>
    </location>
</feature>
<feature type="compositionally biased region" description="Polar residues" evidence="2">
    <location>
        <begin position="57"/>
        <end position="83"/>
    </location>
</feature>
<feature type="compositionally biased region" description="Polar residues" evidence="2">
    <location>
        <begin position="889"/>
        <end position="902"/>
    </location>
</feature>
<dbReference type="AlphaFoldDB" id="A0ABD3DDT5"/>
<evidence type="ECO:0000256" key="2">
    <source>
        <dbReference type="SAM" id="MobiDB-lite"/>
    </source>
</evidence>
<feature type="region of interest" description="Disordered" evidence="2">
    <location>
        <begin position="577"/>
        <end position="603"/>
    </location>
</feature>
<feature type="domain" description="C3H1-type" evidence="3">
    <location>
        <begin position="557"/>
        <end position="584"/>
    </location>
</feature>
<evidence type="ECO:0000313" key="4">
    <source>
        <dbReference type="EMBL" id="KAL3640505.1"/>
    </source>
</evidence>
<evidence type="ECO:0000313" key="5">
    <source>
        <dbReference type="Proteomes" id="UP001632038"/>
    </source>
</evidence>
<feature type="region of interest" description="Disordered" evidence="2">
    <location>
        <begin position="879"/>
        <end position="902"/>
    </location>
</feature>
<sequence length="1166" mass="128717">MHGQENHTNRAFQQRPPATTLPPPPPPSHRGPYQNAPVLSSSAKSYLHHPQLPQVHVRNQTSYSYPTSQQHVPWSSSSNQNVHQYPFHLPYSSSSSCLTPDPFGSGPLPPPPPMGPLPPPPPPPRPPPLPMSSPPRVPPLPPSDVFSENYGSQSLKELLDGDNLVVGPGEDGNVHQKEAPCCHNENNGTRLVSVDAVVAYSPVGSDMEMEDDITHPDEEKTDCGCTSIYEEGFVKEHLQALQHTREHRIPEDSQHENMHYSEDPVLKDQRGGSEADESGMTNTEQTVQPLKASVNESYSQIKSSSQPSLPVVYDETGSEKLSGQLAEGPNSFNLLQGYASDNISENDGENLLEDVSSPDLNNGSSTFDAQKVRADSLSESNKNMFPKSMIESPRNVMEAYKFSDKNRKGQESVTTSATAQSKDHSRSYDAYISLEGAKSQKQDKKSNSTEMKMDEFGRLVRGVSDSDTSDSPRYTRRHARRARKRSSSRSRSRSPHIRRSLRRRKSRRGRSRSLSPKRWRSRSRSRSLSPKRRRSRSRSPVLRRDAEYSGDKRRREKSQLPQCLDFLRGKCYRGSSCRYSHHQADNSERLRHNRSKPQSLLRSPDVNVDDKVLYDEVKNKGLPQDTPDFREARDTKQHPFDSISPDKLSSFSAYSDKIPQIVDQLGKRMGDSLVSESSSPVVAPAATSAHLSADAKLGPTCPLISVESPIAKPYHMEEVQSQSLKELPTSVANLPFQFTLPSPPVSQVTTSVLSGQDNNFHSTLENHSLYQAQLSYQQSHFPGSSNPLSSSFLPPPPPPPPPHHLPVNTWNGFPSYTSMGAQPTELPNRYQTSQYQTYPFPREPDQMLQSFAQSQPFSSFGPSDSNSSHGQPHFQRASYGLQYSGGNVPAQSTQPENVSSSMSGITPEFQLHNFTGSQIANRFNPYASTFDLPPSSTPNNVASVVTNNTIPSSNSGLPAQSILPRPNSDQYDPLFDSIEPASASLSRADHKKHETPGDSDNMARLSGSGRVTEENIKQERGTALSANCSIENEEFGETADAEVGDVLSGSLSTPNNATNTDAGEFEIDQVTGSGKRRKGKGSRSMKLFKISIAGFVKDVLKPSWRQGNMSKEAFKTIVKKTVDKVSGAMKGHHVPKSQAKINHYIDSSRGKLTKLVMGYVDKYVKA</sequence>
<feature type="compositionally biased region" description="Pro residues" evidence="2">
    <location>
        <begin position="19"/>
        <end position="29"/>
    </location>
</feature>
<name>A0ABD3DDT5_9LAMI</name>
<feature type="compositionally biased region" description="Basic and acidic residues" evidence="2">
    <location>
        <begin position="250"/>
        <end position="273"/>
    </location>
</feature>
<feature type="compositionally biased region" description="Polar residues" evidence="2">
    <location>
        <begin position="279"/>
        <end position="288"/>
    </location>
</feature>
<feature type="compositionally biased region" description="Low complexity" evidence="2">
    <location>
        <begin position="779"/>
        <end position="792"/>
    </location>
</feature>
<feature type="region of interest" description="Disordered" evidence="2">
    <location>
        <begin position="618"/>
        <end position="646"/>
    </location>
</feature>
<gene>
    <name evidence="4" type="ORF">CASFOL_015473</name>
</gene>
<feature type="compositionally biased region" description="Basic and acidic residues" evidence="2">
    <location>
        <begin position="627"/>
        <end position="639"/>
    </location>
</feature>
<feature type="compositionally biased region" description="Polar residues" evidence="2">
    <location>
        <begin position="358"/>
        <end position="368"/>
    </location>
</feature>
<protein>
    <recommendedName>
        <fullName evidence="3">C3H1-type domain-containing protein</fullName>
    </recommendedName>
</protein>
<feature type="compositionally biased region" description="Low complexity" evidence="2">
    <location>
        <begin position="297"/>
        <end position="308"/>
    </location>
</feature>
<evidence type="ECO:0000259" key="3">
    <source>
        <dbReference type="PROSITE" id="PS50103"/>
    </source>
</evidence>
<feature type="compositionally biased region" description="Basic and acidic residues" evidence="2">
    <location>
        <begin position="987"/>
        <end position="996"/>
    </location>
</feature>
<feature type="region of interest" description="Disordered" evidence="2">
    <location>
        <begin position="166"/>
        <end position="187"/>
    </location>
</feature>
<dbReference type="InterPro" id="IPR000571">
    <property type="entry name" value="Znf_CCCH"/>
</dbReference>
<feature type="compositionally biased region" description="Basic and acidic residues" evidence="2">
    <location>
        <begin position="438"/>
        <end position="458"/>
    </location>
</feature>
<feature type="compositionally biased region" description="Basic and acidic residues" evidence="2">
    <location>
        <begin position="542"/>
        <end position="553"/>
    </location>
</feature>
<feature type="region of interest" description="Disordered" evidence="2">
    <location>
        <begin position="1"/>
        <end position="151"/>
    </location>
</feature>
<proteinExistence type="predicted"/>
<accession>A0ABD3DDT5</accession>
<organism evidence="4 5">
    <name type="scientific">Castilleja foliolosa</name>
    <dbReference type="NCBI Taxonomy" id="1961234"/>
    <lineage>
        <taxon>Eukaryota</taxon>
        <taxon>Viridiplantae</taxon>
        <taxon>Streptophyta</taxon>
        <taxon>Embryophyta</taxon>
        <taxon>Tracheophyta</taxon>
        <taxon>Spermatophyta</taxon>
        <taxon>Magnoliopsida</taxon>
        <taxon>eudicotyledons</taxon>
        <taxon>Gunneridae</taxon>
        <taxon>Pentapetalae</taxon>
        <taxon>asterids</taxon>
        <taxon>lamiids</taxon>
        <taxon>Lamiales</taxon>
        <taxon>Orobanchaceae</taxon>
        <taxon>Pedicularideae</taxon>
        <taxon>Castillejinae</taxon>
        <taxon>Castilleja</taxon>
    </lineage>
</organism>
<dbReference type="EMBL" id="JAVIJP010000017">
    <property type="protein sequence ID" value="KAL3640505.1"/>
    <property type="molecule type" value="Genomic_DNA"/>
</dbReference>
<keyword evidence="1" id="KW-0862">Zinc</keyword>
<reference evidence="5" key="1">
    <citation type="journal article" date="2024" name="IScience">
        <title>Strigolactones Initiate the Formation of Haustorium-like Structures in Castilleja.</title>
        <authorList>
            <person name="Buerger M."/>
            <person name="Peterson D."/>
            <person name="Chory J."/>
        </authorList>
    </citation>
    <scope>NUCLEOTIDE SEQUENCE [LARGE SCALE GENOMIC DNA]</scope>
</reference>
<feature type="compositionally biased region" description="Basic and acidic residues" evidence="2">
    <location>
        <begin position="401"/>
        <end position="410"/>
    </location>
</feature>
<dbReference type="InterPro" id="IPR052650">
    <property type="entry name" value="Zinc_finger_CCCH"/>
</dbReference>
<dbReference type="GO" id="GO:0008270">
    <property type="term" value="F:zinc ion binding"/>
    <property type="evidence" value="ECO:0007669"/>
    <property type="project" value="UniProtKB-KW"/>
</dbReference>
<feature type="compositionally biased region" description="Low complexity" evidence="2">
    <location>
        <begin position="855"/>
        <end position="868"/>
    </location>
</feature>
<dbReference type="PANTHER" id="PTHR36886">
    <property type="entry name" value="PROTEIN FRIGIDA-ESSENTIAL 1"/>
    <property type="match status" value="1"/>
</dbReference>
<keyword evidence="1" id="KW-0863">Zinc-finger</keyword>
<feature type="compositionally biased region" description="Pro residues" evidence="2">
    <location>
        <begin position="793"/>
        <end position="804"/>
    </location>
</feature>
<keyword evidence="5" id="KW-1185">Reference proteome</keyword>